<evidence type="ECO:0000256" key="4">
    <source>
        <dbReference type="ARBA" id="ARBA00022692"/>
    </source>
</evidence>
<dbReference type="InterPro" id="IPR030802">
    <property type="entry name" value="Permease_MalE"/>
</dbReference>
<name>A0A023HQZ8_PYRPE</name>
<dbReference type="Pfam" id="PF02405">
    <property type="entry name" value="MlaE"/>
    <property type="match status" value="1"/>
</dbReference>
<evidence type="ECO:0000256" key="5">
    <source>
        <dbReference type="ARBA" id="ARBA00022989"/>
    </source>
</evidence>
<organism evidence="8">
    <name type="scientific">Pyropia perforata</name>
    <name type="common">Red alga</name>
    <name type="synonym">Porphyra perforata</name>
    <dbReference type="NCBI Taxonomy" id="182771"/>
    <lineage>
        <taxon>Eukaryota</taxon>
        <taxon>Rhodophyta</taxon>
        <taxon>Bangiophyceae</taxon>
        <taxon>Bangiales</taxon>
        <taxon>Bangiaceae</taxon>
        <taxon>Pyropia</taxon>
    </lineage>
</organism>
<feature type="transmembrane region" description="Helical" evidence="7">
    <location>
        <begin position="226"/>
        <end position="250"/>
    </location>
</feature>
<keyword evidence="6 7" id="KW-0472">Membrane</keyword>
<evidence type="ECO:0000313" key="8">
    <source>
        <dbReference type="EMBL" id="AGQ17186.1"/>
    </source>
</evidence>
<keyword evidence="5 7" id="KW-1133">Transmembrane helix</keyword>
<dbReference type="EMBL" id="KJ776829">
    <property type="protein sequence ID" value="AIA19960.1"/>
    <property type="molecule type" value="Genomic_DNA"/>
</dbReference>
<accession>A0A023HQZ8</accession>
<dbReference type="EMBL" id="KJ776831">
    <property type="protein sequence ID" value="AIA20378.1"/>
    <property type="molecule type" value="Genomic_DNA"/>
</dbReference>
<dbReference type="PANTHER" id="PTHR30188:SF4">
    <property type="entry name" value="PROTEIN TRIGALACTOSYLDIACYLGLYCEROL 1, CHLOROPLASTIC"/>
    <property type="match status" value="1"/>
</dbReference>
<evidence type="ECO:0000256" key="7">
    <source>
        <dbReference type="RuleBase" id="RU362044"/>
    </source>
</evidence>
<reference evidence="8" key="1">
    <citation type="journal article" date="2014" name="Sci. Rep.">
        <title>Minimally destructive sampling of type specimens of Pyropia (Bangiales, Rhodophyta) recovers complete plastid and mitochondrial genomes.</title>
        <authorList>
            <person name="Hughey J.R."/>
            <person name="Gabrielson P.W."/>
            <person name="Rohmer L."/>
            <person name="Tortolani J."/>
            <person name="Silva M."/>
            <person name="Miller K.A."/>
            <person name="Young J.D."/>
            <person name="Martell C."/>
            <person name="Ruediger E."/>
        </authorList>
    </citation>
    <scope>NUCLEOTIDE SEQUENCE</scope>
    <source>
        <strain evidence="8">LD 13037</strain>
    </source>
</reference>
<accession>A0A059STN2</accession>
<dbReference type="EMBL" id="KJ776833">
    <property type="protein sequence ID" value="AIA20796.1"/>
    <property type="molecule type" value="Genomic_DNA"/>
</dbReference>
<evidence type="ECO:0000256" key="6">
    <source>
        <dbReference type="ARBA" id="ARBA00023136"/>
    </source>
</evidence>
<dbReference type="NCBIfam" id="TIGR00056">
    <property type="entry name" value="MlaE family lipid ABC transporter permease subunit"/>
    <property type="match status" value="1"/>
</dbReference>
<dbReference type="GeneID" id="19221767"/>
<evidence type="ECO:0000256" key="1">
    <source>
        <dbReference type="ARBA" id="ARBA00004141"/>
    </source>
</evidence>
<dbReference type="GO" id="GO:0043190">
    <property type="term" value="C:ATP-binding cassette (ABC) transporter complex"/>
    <property type="evidence" value="ECO:0007669"/>
    <property type="project" value="InterPro"/>
</dbReference>
<geneLocation type="plastid" evidence="8"/>
<dbReference type="PANTHER" id="PTHR30188">
    <property type="entry name" value="ABC TRANSPORTER PERMEASE PROTEIN-RELATED"/>
    <property type="match status" value="1"/>
</dbReference>
<evidence type="ECO:0000256" key="2">
    <source>
        <dbReference type="ARBA" id="ARBA00007556"/>
    </source>
</evidence>
<keyword evidence="8" id="KW-0934">Plastid</keyword>
<evidence type="ECO:0000313" key="9">
    <source>
        <dbReference type="EMBL" id="AHB35379.1"/>
    </source>
</evidence>
<keyword evidence="9" id="KW-0150">Chloroplast</keyword>
<dbReference type="EMBL" id="KC904971">
    <property type="protein sequence ID" value="AGQ17186.1"/>
    <property type="molecule type" value="Genomic_DNA"/>
</dbReference>
<gene>
    <name evidence="8" type="primary">ycf63</name>
</gene>
<sequence length="263" mass="28610">MLQIGLRQWLERLSSTISLFFRLLLRLKTITINTNSLVEQIYIVGPGSLNITLLTACFISMVFTMQIAKEFLYLDAASAVGAVIIIAFTRELSPVLTAVIIAGKIGSSFTAEIATMETTEQIDALYLLNTNPIDYLVFPKVVACFIMLPILSTVSLTTSIAISIFVAFIMYDIPSSIFLKSAFKALCISDFLSCLEKSICFAIIIAFVSCQWGLTSTGGAKGVGNSTTSSVVTILLTIFITDFILSYFMFQTTGSSIAQANNI</sequence>
<dbReference type="EMBL" id="KJ776832">
    <property type="protein sequence ID" value="AIA20587.1"/>
    <property type="molecule type" value="Genomic_DNA"/>
</dbReference>
<comment type="caution">
    <text evidence="7">Lacks conserved residue(s) required for the propagation of feature annotation.</text>
</comment>
<proteinExistence type="inferred from homology"/>
<evidence type="ECO:0000256" key="3">
    <source>
        <dbReference type="ARBA" id="ARBA00022448"/>
    </source>
</evidence>
<feature type="transmembrane region" description="Helical" evidence="7">
    <location>
        <begin position="41"/>
        <end position="64"/>
    </location>
</feature>
<feature type="transmembrane region" description="Helical" evidence="7">
    <location>
        <begin position="71"/>
        <end position="89"/>
    </location>
</feature>
<dbReference type="InterPro" id="IPR003453">
    <property type="entry name" value="ABC_MlaE_roteobac"/>
</dbReference>
<dbReference type="GO" id="GO:0005548">
    <property type="term" value="F:phospholipid transporter activity"/>
    <property type="evidence" value="ECO:0007669"/>
    <property type="project" value="TreeGrafter"/>
</dbReference>
<dbReference type="EMBL" id="KF515973">
    <property type="protein sequence ID" value="AHB35379.1"/>
    <property type="molecule type" value="Genomic_DNA"/>
</dbReference>
<comment type="similarity">
    <text evidence="2 7">Belongs to the MlaE permease family.</text>
</comment>
<dbReference type="EMBL" id="KJ776834">
    <property type="protein sequence ID" value="AIA21005.1"/>
    <property type="molecule type" value="Genomic_DNA"/>
</dbReference>
<keyword evidence="3" id="KW-0813">Transport</keyword>
<dbReference type="EMBL" id="KJ776835">
    <property type="protein sequence ID" value="AIA21214.1"/>
    <property type="molecule type" value="Genomic_DNA"/>
</dbReference>
<keyword evidence="4 7" id="KW-0812">Transmembrane</keyword>
<feature type="transmembrane region" description="Helical" evidence="7">
    <location>
        <begin position="191"/>
        <end position="214"/>
    </location>
</feature>
<dbReference type="RefSeq" id="YP_009027677.1">
    <property type="nucleotide sequence ID" value="NC_024050.1"/>
</dbReference>
<dbReference type="EMBL" id="KJ776827">
    <property type="protein sequence ID" value="AIA19542.1"/>
    <property type="molecule type" value="Genomic_DNA"/>
</dbReference>
<comment type="subcellular location">
    <subcellularLocation>
        <location evidence="1">Membrane</location>
        <topology evidence="1">Multi-pass membrane protein</topology>
    </subcellularLocation>
</comment>
<protein>
    <submittedName>
        <fullName evidence="8">Hypothetical chloroplast RF63</fullName>
    </submittedName>
</protein>
<dbReference type="AlphaFoldDB" id="A0A023HQZ8"/>